<proteinExistence type="predicted"/>
<dbReference type="OrthoDB" id="41924at2759"/>
<dbReference type="OMA" id="KVRECAN"/>
<name>B7FV97_PHATC</name>
<protein>
    <submittedName>
        <fullName evidence="3">Uncharacterized protein</fullName>
    </submittedName>
</protein>
<dbReference type="HOGENOM" id="CLU_1036114_0_0_1"/>
<dbReference type="AlphaFoldDB" id="B7FV97"/>
<evidence type="ECO:0000256" key="1">
    <source>
        <dbReference type="SAM" id="MobiDB-lite"/>
    </source>
</evidence>
<dbReference type="InterPro" id="IPR023393">
    <property type="entry name" value="START-like_dom_sf"/>
</dbReference>
<reference evidence="3 4" key="1">
    <citation type="journal article" date="2008" name="Nature">
        <title>The Phaeodactylum genome reveals the evolutionary history of diatom genomes.</title>
        <authorList>
            <person name="Bowler C."/>
            <person name="Allen A.E."/>
            <person name="Badger J.H."/>
            <person name="Grimwood J."/>
            <person name="Jabbari K."/>
            <person name="Kuo A."/>
            <person name="Maheswari U."/>
            <person name="Martens C."/>
            <person name="Maumus F."/>
            <person name="Otillar R.P."/>
            <person name="Rayko E."/>
            <person name="Salamov A."/>
            <person name="Vandepoele K."/>
            <person name="Beszteri B."/>
            <person name="Gruber A."/>
            <person name="Heijde M."/>
            <person name="Katinka M."/>
            <person name="Mock T."/>
            <person name="Valentin K."/>
            <person name="Verret F."/>
            <person name="Berges J.A."/>
            <person name="Brownlee C."/>
            <person name="Cadoret J.P."/>
            <person name="Chiovitti A."/>
            <person name="Choi C.J."/>
            <person name="Coesel S."/>
            <person name="De Martino A."/>
            <person name="Detter J.C."/>
            <person name="Durkin C."/>
            <person name="Falciatore A."/>
            <person name="Fournet J."/>
            <person name="Haruta M."/>
            <person name="Huysman M.J."/>
            <person name="Jenkins B.D."/>
            <person name="Jiroutova K."/>
            <person name="Jorgensen R.E."/>
            <person name="Joubert Y."/>
            <person name="Kaplan A."/>
            <person name="Kroger N."/>
            <person name="Kroth P.G."/>
            <person name="La Roche J."/>
            <person name="Lindquist E."/>
            <person name="Lommer M."/>
            <person name="Martin-Jezequel V."/>
            <person name="Lopez P.J."/>
            <person name="Lucas S."/>
            <person name="Mangogna M."/>
            <person name="McGinnis K."/>
            <person name="Medlin L.K."/>
            <person name="Montsant A."/>
            <person name="Oudot-Le Secq M.P."/>
            <person name="Napoli C."/>
            <person name="Obornik M."/>
            <person name="Parker M.S."/>
            <person name="Petit J.L."/>
            <person name="Porcel B.M."/>
            <person name="Poulsen N."/>
            <person name="Robison M."/>
            <person name="Rychlewski L."/>
            <person name="Rynearson T.A."/>
            <person name="Schmutz J."/>
            <person name="Shapiro H."/>
            <person name="Siaut M."/>
            <person name="Stanley M."/>
            <person name="Sussman M.R."/>
            <person name="Taylor A.R."/>
            <person name="Vardi A."/>
            <person name="von Dassow P."/>
            <person name="Vyverman W."/>
            <person name="Willis A."/>
            <person name="Wyrwicz L.S."/>
            <person name="Rokhsar D.S."/>
            <person name="Weissenbach J."/>
            <person name="Armbrust E.V."/>
            <person name="Green B.R."/>
            <person name="Van de Peer Y."/>
            <person name="Grigoriev I.V."/>
        </authorList>
    </citation>
    <scope>NUCLEOTIDE SEQUENCE [LARGE SCALE GENOMIC DNA]</scope>
    <source>
        <strain evidence="3 4">CCAP 1055/1</strain>
    </source>
</reference>
<reference evidence="4" key="2">
    <citation type="submission" date="2008-08" db="EMBL/GenBank/DDBJ databases">
        <authorList>
            <consortium name="Diatom Consortium"/>
            <person name="Grigoriev I."/>
            <person name="Grimwood J."/>
            <person name="Kuo A."/>
            <person name="Otillar R.P."/>
            <person name="Salamov A."/>
            <person name="Detter J.C."/>
            <person name="Lindquist E."/>
            <person name="Shapiro H."/>
            <person name="Lucas S."/>
            <person name="Glavina del Rio T."/>
            <person name="Pitluck S."/>
            <person name="Rokhsar D."/>
            <person name="Bowler C."/>
        </authorList>
    </citation>
    <scope>GENOME REANNOTATION</scope>
    <source>
        <strain evidence="4">CCAP 1055/1</strain>
    </source>
</reference>
<evidence type="ECO:0000313" key="3">
    <source>
        <dbReference type="EMBL" id="EEC49586.1"/>
    </source>
</evidence>
<dbReference type="Proteomes" id="UP000000759">
    <property type="component" value="Chromosome 5"/>
</dbReference>
<dbReference type="EMBL" id="CM000608">
    <property type="protein sequence ID" value="EEC49586.1"/>
    <property type="molecule type" value="Genomic_DNA"/>
</dbReference>
<dbReference type="Gene3D" id="3.30.530.20">
    <property type="match status" value="1"/>
</dbReference>
<keyword evidence="4" id="KW-1185">Reference proteome</keyword>
<dbReference type="eggNOG" id="ENOG502S3Y7">
    <property type="taxonomic scope" value="Eukaryota"/>
</dbReference>
<dbReference type="KEGG" id="pti:PHATRDRAFT_34590"/>
<evidence type="ECO:0000256" key="2">
    <source>
        <dbReference type="SAM" id="SignalP"/>
    </source>
</evidence>
<dbReference type="InParanoid" id="B7FV97"/>
<dbReference type="RefSeq" id="XP_002178888.1">
    <property type="nucleotide sequence ID" value="XM_002178852.1"/>
</dbReference>
<feature type="region of interest" description="Disordered" evidence="1">
    <location>
        <begin position="224"/>
        <end position="269"/>
    </location>
</feature>
<keyword evidence="2" id="KW-0732">Signal</keyword>
<gene>
    <name evidence="3" type="ORF">PHATRDRAFT_34590</name>
</gene>
<feature type="signal peptide" evidence="2">
    <location>
        <begin position="1"/>
        <end position="22"/>
    </location>
</feature>
<dbReference type="SUPFAM" id="SSF55961">
    <property type="entry name" value="Bet v1-like"/>
    <property type="match status" value="1"/>
</dbReference>
<evidence type="ECO:0000313" key="4">
    <source>
        <dbReference type="Proteomes" id="UP000000759"/>
    </source>
</evidence>
<feature type="chain" id="PRO_5002852720" evidence="2">
    <location>
        <begin position="23"/>
        <end position="269"/>
    </location>
</feature>
<dbReference type="GeneID" id="7199523"/>
<dbReference type="PaxDb" id="2850-Phatr34590"/>
<accession>B7FV97</accession>
<sequence>MLCNTRSTLALSFWLLCALATAKKPNRNAPHAHSGLLKAHQPGPFPIVLSNADEAELNRGNSVMKQTMPAAGEEAGTVLCVQDIDAPMPAVWNQILDLGAYKGKVPKVSACDNYICQKNHDGTFTVKTRMVLGVMPGYSYENYYNHRYLPEDSSMVWSLDYEKTSDFDDVAGHWHVAEHPSKPSHTRVFYSCDVQMKGNLPKPIINYIGKAALKQATSWVKKEAEQNQKATPPAPFDECFSAGGDDKENAAPAGIGKGIRKPAFFGSRK</sequence>
<organism evidence="3 4">
    <name type="scientific">Phaeodactylum tricornutum (strain CCAP 1055/1)</name>
    <dbReference type="NCBI Taxonomy" id="556484"/>
    <lineage>
        <taxon>Eukaryota</taxon>
        <taxon>Sar</taxon>
        <taxon>Stramenopiles</taxon>
        <taxon>Ochrophyta</taxon>
        <taxon>Bacillariophyta</taxon>
        <taxon>Bacillariophyceae</taxon>
        <taxon>Bacillariophycidae</taxon>
        <taxon>Naviculales</taxon>
        <taxon>Phaeodactylaceae</taxon>
        <taxon>Phaeodactylum</taxon>
    </lineage>
</organism>